<dbReference type="AlphaFoldDB" id="A0A0N4X875"/>
<evidence type="ECO:0000313" key="3">
    <source>
        <dbReference type="WBParaSite" id="HPLM_0002056701-mRNA-1"/>
    </source>
</evidence>
<name>A0A0N4X875_HAEPC</name>
<accession>A0A0N4X875</accession>
<dbReference type="WBParaSite" id="HPLM_0002056701-mRNA-1">
    <property type="protein sequence ID" value="HPLM_0002056701-mRNA-1"/>
    <property type="gene ID" value="HPLM_0002056701"/>
</dbReference>
<reference evidence="3" key="1">
    <citation type="submission" date="2017-02" db="UniProtKB">
        <authorList>
            <consortium name="WormBaseParasite"/>
        </authorList>
    </citation>
    <scope>IDENTIFICATION</scope>
</reference>
<organism evidence="3">
    <name type="scientific">Haemonchus placei</name>
    <name type="common">Barber's pole worm</name>
    <dbReference type="NCBI Taxonomy" id="6290"/>
    <lineage>
        <taxon>Eukaryota</taxon>
        <taxon>Metazoa</taxon>
        <taxon>Ecdysozoa</taxon>
        <taxon>Nematoda</taxon>
        <taxon>Chromadorea</taxon>
        <taxon>Rhabditida</taxon>
        <taxon>Rhabditina</taxon>
        <taxon>Rhabditomorpha</taxon>
        <taxon>Strongyloidea</taxon>
        <taxon>Trichostrongylidae</taxon>
        <taxon>Haemonchus</taxon>
    </lineage>
</organism>
<reference evidence="1 2" key="2">
    <citation type="submission" date="2018-11" db="EMBL/GenBank/DDBJ databases">
        <authorList>
            <consortium name="Pathogen Informatics"/>
        </authorList>
    </citation>
    <scope>NUCLEOTIDE SEQUENCE [LARGE SCALE GENOMIC DNA]</scope>
    <source>
        <strain evidence="1 2">MHpl1</strain>
    </source>
</reference>
<gene>
    <name evidence="1" type="ORF">HPLM_LOCUS20559</name>
</gene>
<dbReference type="OMA" id="HEFEDHS"/>
<evidence type="ECO:0000313" key="2">
    <source>
        <dbReference type="Proteomes" id="UP000268014"/>
    </source>
</evidence>
<sequence>MDGRTGQKQAAQKERTMMAICTHIVQTLTSEAHIKDLVMQARKIDCPQSAKASSQFARLHLHEFEDHSDSEDVLLHSYEKNYVYKTKRRSSSTGARSNFVRDMEARLAGLRHEKLKSQISGASRDEKLSGLIYDADFDCYYNPLDDQYYKLQPSNGNSQ</sequence>
<keyword evidence="2" id="KW-1185">Reference proteome</keyword>
<protein>
    <submittedName>
        <fullName evidence="3">DUF3456 domain-containing protein</fullName>
    </submittedName>
</protein>
<dbReference type="EMBL" id="UZAF01022336">
    <property type="protein sequence ID" value="VDO84606.1"/>
    <property type="molecule type" value="Genomic_DNA"/>
</dbReference>
<dbReference type="Proteomes" id="UP000268014">
    <property type="component" value="Unassembled WGS sequence"/>
</dbReference>
<evidence type="ECO:0000313" key="1">
    <source>
        <dbReference type="EMBL" id="VDO84606.1"/>
    </source>
</evidence>
<dbReference type="OrthoDB" id="5826048at2759"/>
<proteinExistence type="predicted"/>